<accession>A0A9W9J874</accession>
<dbReference type="Proteomes" id="UP001150942">
    <property type="component" value="Unassembled WGS sequence"/>
</dbReference>
<feature type="compositionally biased region" description="Basic and acidic residues" evidence="1">
    <location>
        <begin position="8"/>
        <end position="17"/>
    </location>
</feature>
<evidence type="ECO:0000313" key="3">
    <source>
        <dbReference type="Proteomes" id="UP001150942"/>
    </source>
</evidence>
<dbReference type="OrthoDB" id="10395805at2759"/>
<organism evidence="2 3">
    <name type="scientific">Penicillium cf. viridicatum</name>
    <dbReference type="NCBI Taxonomy" id="2972119"/>
    <lineage>
        <taxon>Eukaryota</taxon>
        <taxon>Fungi</taxon>
        <taxon>Dikarya</taxon>
        <taxon>Ascomycota</taxon>
        <taxon>Pezizomycotina</taxon>
        <taxon>Eurotiomycetes</taxon>
        <taxon>Eurotiomycetidae</taxon>
        <taxon>Eurotiales</taxon>
        <taxon>Aspergillaceae</taxon>
        <taxon>Penicillium</taxon>
    </lineage>
</organism>
<comment type="caution">
    <text evidence="2">The sequence shown here is derived from an EMBL/GenBank/DDBJ whole genome shotgun (WGS) entry which is preliminary data.</text>
</comment>
<sequence>MKLFRISGDPKPRRESFNGKLASGKKSNSAKVTITMVRSLVHAGHSTSIFPIGQLQISLPVDPPSTLTLYWVHFAIRAHSTLLKINMSQTNRLIGRGGKEYGYEFPLSTVK</sequence>
<feature type="region of interest" description="Disordered" evidence="1">
    <location>
        <begin position="1"/>
        <end position="27"/>
    </location>
</feature>
<reference evidence="2" key="2">
    <citation type="journal article" date="2023" name="IMA Fungus">
        <title>Comparative genomic study of the Penicillium genus elucidates a diverse pangenome and 15 lateral gene transfer events.</title>
        <authorList>
            <person name="Petersen C."/>
            <person name="Sorensen T."/>
            <person name="Nielsen M.R."/>
            <person name="Sondergaard T.E."/>
            <person name="Sorensen J.L."/>
            <person name="Fitzpatrick D.A."/>
            <person name="Frisvad J.C."/>
            <person name="Nielsen K.L."/>
        </authorList>
    </citation>
    <scope>NUCLEOTIDE SEQUENCE</scope>
    <source>
        <strain evidence="2">IBT 20477</strain>
    </source>
</reference>
<proteinExistence type="predicted"/>
<dbReference type="AlphaFoldDB" id="A0A9W9J874"/>
<keyword evidence="3" id="KW-1185">Reference proteome</keyword>
<name>A0A9W9J874_9EURO</name>
<gene>
    <name evidence="2" type="ORF">N7449_008297</name>
</gene>
<evidence type="ECO:0000313" key="2">
    <source>
        <dbReference type="EMBL" id="KAJ5192155.1"/>
    </source>
</evidence>
<reference evidence="2" key="1">
    <citation type="submission" date="2022-11" db="EMBL/GenBank/DDBJ databases">
        <authorList>
            <person name="Petersen C."/>
        </authorList>
    </citation>
    <scope>NUCLEOTIDE SEQUENCE</scope>
    <source>
        <strain evidence="2">IBT 20477</strain>
    </source>
</reference>
<evidence type="ECO:0000256" key="1">
    <source>
        <dbReference type="SAM" id="MobiDB-lite"/>
    </source>
</evidence>
<protein>
    <submittedName>
        <fullName evidence="2">Uncharacterized protein</fullName>
    </submittedName>
</protein>
<dbReference type="EMBL" id="JAPQKQ010000006">
    <property type="protein sequence ID" value="KAJ5192155.1"/>
    <property type="molecule type" value="Genomic_DNA"/>
</dbReference>